<sequence length="25" mass="2921">MHVMEKIMQGNVKPEQLLPWNVELG</sequence>
<dbReference type="Proteomes" id="UP001595478">
    <property type="component" value="Unassembled WGS sequence"/>
</dbReference>
<organism evidence="1 2">
    <name type="scientific">Agaribacter flavus</name>
    <dbReference type="NCBI Taxonomy" id="1902781"/>
    <lineage>
        <taxon>Bacteria</taxon>
        <taxon>Pseudomonadati</taxon>
        <taxon>Pseudomonadota</taxon>
        <taxon>Gammaproteobacteria</taxon>
        <taxon>Alteromonadales</taxon>
        <taxon>Alteromonadaceae</taxon>
        <taxon>Agaribacter</taxon>
    </lineage>
</organism>
<dbReference type="RefSeq" id="WP_376921073.1">
    <property type="nucleotide sequence ID" value="NZ_JBHRSW010000042.1"/>
</dbReference>
<dbReference type="EMBL" id="JBHRSW010000042">
    <property type="protein sequence ID" value="MFC3122946.1"/>
    <property type="molecule type" value="Genomic_DNA"/>
</dbReference>
<proteinExistence type="predicted"/>
<evidence type="ECO:0000313" key="1">
    <source>
        <dbReference type="EMBL" id="MFC3122946.1"/>
    </source>
</evidence>
<keyword evidence="2" id="KW-1185">Reference proteome</keyword>
<reference evidence="2" key="1">
    <citation type="journal article" date="2019" name="Int. J. Syst. Evol. Microbiol.">
        <title>The Global Catalogue of Microorganisms (GCM) 10K type strain sequencing project: providing services to taxonomists for standard genome sequencing and annotation.</title>
        <authorList>
            <consortium name="The Broad Institute Genomics Platform"/>
            <consortium name="The Broad Institute Genome Sequencing Center for Infectious Disease"/>
            <person name="Wu L."/>
            <person name="Ma J."/>
        </authorList>
    </citation>
    <scope>NUCLEOTIDE SEQUENCE [LARGE SCALE GENOMIC DNA]</scope>
    <source>
        <strain evidence="2">KCTC 52473</strain>
    </source>
</reference>
<comment type="caution">
    <text evidence="1">The sequence shown here is derived from an EMBL/GenBank/DDBJ whole genome shotgun (WGS) entry which is preliminary data.</text>
</comment>
<gene>
    <name evidence="1" type="ORF">ACFOHL_15080</name>
</gene>
<evidence type="ECO:0000313" key="2">
    <source>
        <dbReference type="Proteomes" id="UP001595478"/>
    </source>
</evidence>
<evidence type="ECO:0008006" key="3">
    <source>
        <dbReference type="Google" id="ProtNLM"/>
    </source>
</evidence>
<accession>A0ABV7FUK2</accession>
<protein>
    <recommendedName>
        <fullName evidence="3">Transposase</fullName>
    </recommendedName>
</protein>
<name>A0ABV7FUK2_9ALTE</name>